<evidence type="ECO:0000313" key="5">
    <source>
        <dbReference type="EMBL" id="KFN05605.1"/>
    </source>
</evidence>
<reference evidence="5 6" key="1">
    <citation type="submission" date="2014-04" db="EMBL/GenBank/DDBJ databases">
        <authorList>
            <person name="Bishop-Lilly K.A."/>
            <person name="Broomall S.M."/>
            <person name="Chain P.S."/>
            <person name="Chertkov O."/>
            <person name="Coyne S.R."/>
            <person name="Daligault H.E."/>
            <person name="Davenport K.W."/>
            <person name="Erkkila T."/>
            <person name="Frey K.G."/>
            <person name="Gibbons H.S."/>
            <person name="Gu W."/>
            <person name="Jaissle J."/>
            <person name="Johnson S.L."/>
            <person name="Koroleva G.I."/>
            <person name="Ladner J.T."/>
            <person name="Lo C.-C."/>
            <person name="Minogue T.D."/>
            <person name="Munk C."/>
            <person name="Palacios G.F."/>
            <person name="Redden C.L."/>
            <person name="Rosenzweig C.N."/>
            <person name="Scholz M.B."/>
            <person name="Teshima H."/>
            <person name="Xu Y."/>
        </authorList>
    </citation>
    <scope>NUCLEOTIDE SEQUENCE [LARGE SCALE GENOMIC DNA]</scope>
    <source>
        <strain evidence="5 6">8244</strain>
    </source>
</reference>
<dbReference type="PROSITE" id="PS51462">
    <property type="entry name" value="NUDIX"/>
    <property type="match status" value="1"/>
</dbReference>
<dbReference type="Gene3D" id="3.90.79.10">
    <property type="entry name" value="Nucleoside Triphosphate Pyrophosphohydrolase"/>
    <property type="match status" value="1"/>
</dbReference>
<evidence type="ECO:0000256" key="1">
    <source>
        <dbReference type="ARBA" id="ARBA00001946"/>
    </source>
</evidence>
<comment type="caution">
    <text evidence="5">The sequence shown here is derived from an EMBL/GenBank/DDBJ whole genome shotgun (WGS) entry which is preliminary data.</text>
</comment>
<accession>A0A090Z615</accession>
<dbReference type="PROSITE" id="PS00893">
    <property type="entry name" value="NUDIX_BOX"/>
    <property type="match status" value="1"/>
</dbReference>
<dbReference type="EMBL" id="JMQA01000038">
    <property type="protein sequence ID" value="KFN05605.1"/>
    <property type="molecule type" value="Genomic_DNA"/>
</dbReference>
<comment type="similarity">
    <text evidence="3">Belongs to the Nudix hydrolase family.</text>
</comment>
<evidence type="ECO:0000256" key="2">
    <source>
        <dbReference type="ARBA" id="ARBA00022801"/>
    </source>
</evidence>
<dbReference type="Proteomes" id="UP000029278">
    <property type="component" value="Unassembled WGS sequence"/>
</dbReference>
<evidence type="ECO:0000256" key="3">
    <source>
        <dbReference type="RuleBase" id="RU003476"/>
    </source>
</evidence>
<dbReference type="STRING" id="44252.DJ90_184"/>
<gene>
    <name evidence="5" type="ORF">DJ90_184</name>
</gene>
<comment type="cofactor">
    <cofactor evidence="1">
        <name>Mg(2+)</name>
        <dbReference type="ChEBI" id="CHEBI:18420"/>
    </cofactor>
</comment>
<organism evidence="5 6">
    <name type="scientific">Paenibacillus macerans</name>
    <name type="common">Bacillus macerans</name>
    <dbReference type="NCBI Taxonomy" id="44252"/>
    <lineage>
        <taxon>Bacteria</taxon>
        <taxon>Bacillati</taxon>
        <taxon>Bacillota</taxon>
        <taxon>Bacilli</taxon>
        <taxon>Bacillales</taxon>
        <taxon>Paenibacillaceae</taxon>
        <taxon>Paenibacillus</taxon>
    </lineage>
</organism>
<dbReference type="InterPro" id="IPR020084">
    <property type="entry name" value="NUDIX_hydrolase_CS"/>
</dbReference>
<protein>
    <submittedName>
        <fullName evidence="5">NUDIX domain protein</fullName>
    </submittedName>
</protein>
<dbReference type="InterPro" id="IPR000086">
    <property type="entry name" value="NUDIX_hydrolase_dom"/>
</dbReference>
<sequence>MSVMPEVPRLGVGAVILNEQGEILLVRRNREPEKDTWSIPGGKVDLYETMESCVVREIKEEVDLDVEVKGLLCTAELIEPEKGNHWVSALYEAAVTGGEPRNMEEGGAIGEVRWFSLDRLPGNLARFTVPAIAQLQKRSEKL</sequence>
<dbReference type="PANTHER" id="PTHR43046:SF14">
    <property type="entry name" value="MUTT_NUDIX FAMILY PROTEIN"/>
    <property type="match status" value="1"/>
</dbReference>
<dbReference type="InterPro" id="IPR020476">
    <property type="entry name" value="Nudix_hydrolase"/>
</dbReference>
<dbReference type="PATRIC" id="fig|44252.3.peg.4448"/>
<feature type="domain" description="Nudix hydrolase" evidence="4">
    <location>
        <begin position="7"/>
        <end position="138"/>
    </location>
</feature>
<dbReference type="PANTHER" id="PTHR43046">
    <property type="entry name" value="GDP-MANNOSE MANNOSYL HYDROLASE"/>
    <property type="match status" value="1"/>
</dbReference>
<dbReference type="InterPro" id="IPR015797">
    <property type="entry name" value="NUDIX_hydrolase-like_dom_sf"/>
</dbReference>
<dbReference type="AlphaFoldDB" id="A0A090Z615"/>
<keyword evidence="2 3" id="KW-0378">Hydrolase</keyword>
<evidence type="ECO:0000259" key="4">
    <source>
        <dbReference type="PROSITE" id="PS51462"/>
    </source>
</evidence>
<name>A0A090Z615_PAEMA</name>
<evidence type="ECO:0000313" key="6">
    <source>
        <dbReference type="Proteomes" id="UP000029278"/>
    </source>
</evidence>
<dbReference type="GO" id="GO:0016787">
    <property type="term" value="F:hydrolase activity"/>
    <property type="evidence" value="ECO:0007669"/>
    <property type="project" value="UniProtKB-KW"/>
</dbReference>
<dbReference type="SUPFAM" id="SSF55811">
    <property type="entry name" value="Nudix"/>
    <property type="match status" value="1"/>
</dbReference>
<dbReference type="HOGENOM" id="CLU_037162_20_6_9"/>
<dbReference type="Pfam" id="PF00293">
    <property type="entry name" value="NUDIX"/>
    <property type="match status" value="1"/>
</dbReference>
<proteinExistence type="inferred from homology"/>
<keyword evidence="6" id="KW-1185">Reference proteome</keyword>
<dbReference type="PRINTS" id="PR00502">
    <property type="entry name" value="NUDIXFAMILY"/>
</dbReference>